<dbReference type="EMBL" id="VIWW01000001">
    <property type="protein sequence ID" value="TWG01836.1"/>
    <property type="molecule type" value="Genomic_DNA"/>
</dbReference>
<reference evidence="3 4" key="1">
    <citation type="submission" date="2019-06" db="EMBL/GenBank/DDBJ databases">
        <title>Sequencing the genomes of 1000 actinobacteria strains.</title>
        <authorList>
            <person name="Klenk H.-P."/>
        </authorList>
    </citation>
    <scope>NUCLEOTIDE SEQUENCE [LARGE SCALE GENOMIC DNA]</scope>
    <source>
        <strain evidence="3 4">DSM 42059</strain>
    </source>
</reference>
<dbReference type="Pfam" id="PF01613">
    <property type="entry name" value="Flavin_Reduct"/>
    <property type="match status" value="1"/>
</dbReference>
<dbReference type="AlphaFoldDB" id="A0A561UR64"/>
<comment type="caution">
    <text evidence="3">The sequence shown here is derived from an EMBL/GenBank/DDBJ whole genome shotgun (WGS) entry which is preliminary data.</text>
</comment>
<dbReference type="InterPro" id="IPR012349">
    <property type="entry name" value="Split_barrel_FMN-bd"/>
</dbReference>
<dbReference type="InterPro" id="IPR050268">
    <property type="entry name" value="NADH-dep_flavin_reductase"/>
</dbReference>
<dbReference type="RefSeq" id="WP_145762365.1">
    <property type="nucleotide sequence ID" value="NZ_VIWW01000001.1"/>
</dbReference>
<proteinExistence type="predicted"/>
<dbReference type="GO" id="GO:0006208">
    <property type="term" value="P:pyrimidine nucleobase catabolic process"/>
    <property type="evidence" value="ECO:0007669"/>
    <property type="project" value="TreeGrafter"/>
</dbReference>
<organism evidence="3 4">
    <name type="scientific">Streptomyces brevispora</name>
    <dbReference type="NCBI Taxonomy" id="887462"/>
    <lineage>
        <taxon>Bacteria</taxon>
        <taxon>Bacillati</taxon>
        <taxon>Actinomycetota</taxon>
        <taxon>Actinomycetes</taxon>
        <taxon>Kitasatosporales</taxon>
        <taxon>Streptomycetaceae</taxon>
        <taxon>Streptomyces</taxon>
    </lineage>
</organism>
<dbReference type="OrthoDB" id="9792858at2"/>
<dbReference type="InterPro" id="IPR002563">
    <property type="entry name" value="Flavin_Rdtase-like_dom"/>
</dbReference>
<feature type="domain" description="Flavin reductase like" evidence="2">
    <location>
        <begin position="26"/>
        <end position="169"/>
    </location>
</feature>
<evidence type="ECO:0000256" key="1">
    <source>
        <dbReference type="ARBA" id="ARBA00023002"/>
    </source>
</evidence>
<accession>A0A561UR64</accession>
<sequence>MTVPGTATGTGTGTGTVGGGELRSVLRAHAAGVAVLTAADEAGPVGVTVTSFTSVSANPALVSVTLAETSTTWARVKDCGRFGIQLLGAHQAETAMRFARPGDRFAPPTAWHPGPHGVPLLDDCLSWLVCSPYEQLRLGDHHLLVGAVEYARHGTPGDSLVHLHRDLRPVTAPTPART</sequence>
<dbReference type="GO" id="GO:0010181">
    <property type="term" value="F:FMN binding"/>
    <property type="evidence" value="ECO:0007669"/>
    <property type="project" value="InterPro"/>
</dbReference>
<dbReference type="Proteomes" id="UP000318186">
    <property type="component" value="Unassembled WGS sequence"/>
</dbReference>
<keyword evidence="1" id="KW-0560">Oxidoreductase</keyword>
<name>A0A561UR64_9ACTN</name>
<dbReference type="PANTHER" id="PTHR30466:SF1">
    <property type="entry name" value="FMN REDUCTASE (NADH) RUTF"/>
    <property type="match status" value="1"/>
</dbReference>
<protein>
    <submittedName>
        <fullName evidence="3">Flavin reductase (DIM6/NTAB) family NADH-FMN oxidoreductase RutF</fullName>
    </submittedName>
</protein>
<dbReference type="SMART" id="SM00903">
    <property type="entry name" value="Flavin_Reduct"/>
    <property type="match status" value="1"/>
</dbReference>
<evidence type="ECO:0000259" key="2">
    <source>
        <dbReference type="SMART" id="SM00903"/>
    </source>
</evidence>
<dbReference type="SUPFAM" id="SSF50475">
    <property type="entry name" value="FMN-binding split barrel"/>
    <property type="match status" value="1"/>
</dbReference>
<gene>
    <name evidence="3" type="ORF">FHX80_11228</name>
</gene>
<evidence type="ECO:0000313" key="4">
    <source>
        <dbReference type="Proteomes" id="UP000318186"/>
    </source>
</evidence>
<dbReference type="Gene3D" id="2.30.110.10">
    <property type="entry name" value="Electron Transport, Fmn-binding Protein, Chain A"/>
    <property type="match status" value="1"/>
</dbReference>
<dbReference type="PANTHER" id="PTHR30466">
    <property type="entry name" value="FLAVIN REDUCTASE"/>
    <property type="match status" value="1"/>
</dbReference>
<dbReference type="GO" id="GO:0042602">
    <property type="term" value="F:riboflavin reductase (NADPH) activity"/>
    <property type="evidence" value="ECO:0007669"/>
    <property type="project" value="TreeGrafter"/>
</dbReference>
<evidence type="ECO:0000313" key="3">
    <source>
        <dbReference type="EMBL" id="TWG01836.1"/>
    </source>
</evidence>